<gene>
    <name evidence="2" type="ORF">FAM09_07315</name>
</gene>
<dbReference type="EMBL" id="STFF01000001">
    <property type="protein sequence ID" value="THU41901.1"/>
    <property type="molecule type" value="Genomic_DNA"/>
</dbReference>
<sequence length="269" mass="30333">MKFCFGLFMLVTIACNNPSSVPVPHPPAITPTSDTPYSTQQNDTEDLGSPTSFVPGYYTGIIPCNDCRNITRKILFLADHHFHMKDEFNGRDAAPVETEGRWQTTNDQLQLLVNNAVAKRFAVTNKGLTELSMTGTPVPVYPDIYLTRKTIGADNIAWMEKKTAGIDFFALGNEPFWLMEMDKDKQISFLQVDNSQPAVFPYVTAVQQNRQYVHNTQKDSTTMQIIITPQFCSDGMSDNWYEYKVEVKYNGIIYVGCGVKLNDQWAIGN</sequence>
<dbReference type="Gene3D" id="2.40.128.640">
    <property type="match status" value="1"/>
</dbReference>
<dbReference type="RefSeq" id="WP_136576389.1">
    <property type="nucleotide sequence ID" value="NZ_STFF01000001.1"/>
</dbReference>
<reference evidence="2 3" key="1">
    <citation type="submission" date="2019-04" db="EMBL/GenBank/DDBJ databases">
        <title>Niastella caeni sp. nov., isolated from activated sludge.</title>
        <authorList>
            <person name="Sheng M."/>
        </authorList>
    </citation>
    <scope>NUCLEOTIDE SEQUENCE [LARGE SCALE GENOMIC DNA]</scope>
    <source>
        <strain evidence="2 3">HX-2-15</strain>
    </source>
</reference>
<evidence type="ECO:0000256" key="1">
    <source>
        <dbReference type="SAM" id="MobiDB-lite"/>
    </source>
</evidence>
<dbReference type="Pfam" id="PF04170">
    <property type="entry name" value="NlpE"/>
    <property type="match status" value="1"/>
</dbReference>
<protein>
    <recommendedName>
        <fullName evidence="4">NlpE C-terminal OB domain-containing protein</fullName>
    </recommendedName>
</protein>
<dbReference type="OrthoDB" id="5348860at2"/>
<comment type="caution">
    <text evidence="2">The sequence shown here is derived from an EMBL/GenBank/DDBJ whole genome shotgun (WGS) entry which is preliminary data.</text>
</comment>
<evidence type="ECO:0000313" key="3">
    <source>
        <dbReference type="Proteomes" id="UP000306918"/>
    </source>
</evidence>
<dbReference type="PROSITE" id="PS51257">
    <property type="entry name" value="PROKAR_LIPOPROTEIN"/>
    <property type="match status" value="1"/>
</dbReference>
<name>A0A4S8I286_9BACT</name>
<dbReference type="Proteomes" id="UP000306918">
    <property type="component" value="Unassembled WGS sequence"/>
</dbReference>
<dbReference type="AlphaFoldDB" id="A0A4S8I286"/>
<feature type="region of interest" description="Disordered" evidence="1">
    <location>
        <begin position="25"/>
        <end position="49"/>
    </location>
</feature>
<evidence type="ECO:0008006" key="4">
    <source>
        <dbReference type="Google" id="ProtNLM"/>
    </source>
</evidence>
<evidence type="ECO:0000313" key="2">
    <source>
        <dbReference type="EMBL" id="THU41901.1"/>
    </source>
</evidence>
<proteinExistence type="predicted"/>
<keyword evidence="3" id="KW-1185">Reference proteome</keyword>
<organism evidence="2 3">
    <name type="scientific">Niastella caeni</name>
    <dbReference type="NCBI Taxonomy" id="2569763"/>
    <lineage>
        <taxon>Bacteria</taxon>
        <taxon>Pseudomonadati</taxon>
        <taxon>Bacteroidota</taxon>
        <taxon>Chitinophagia</taxon>
        <taxon>Chitinophagales</taxon>
        <taxon>Chitinophagaceae</taxon>
        <taxon>Niastella</taxon>
    </lineage>
</organism>
<dbReference type="InterPro" id="IPR007298">
    <property type="entry name" value="Cu-R_lipoprotein_NlpE"/>
</dbReference>
<feature type="compositionally biased region" description="Polar residues" evidence="1">
    <location>
        <begin position="30"/>
        <end position="42"/>
    </location>
</feature>
<accession>A0A4S8I286</accession>